<reference evidence="1 2" key="1">
    <citation type="submission" date="2020-03" db="EMBL/GenBank/DDBJ databases">
        <title>Sequencing the genomes of 1000 actinobacteria strains.</title>
        <authorList>
            <person name="Klenk H.-P."/>
        </authorList>
    </citation>
    <scope>NUCLEOTIDE SEQUENCE [LARGE SCALE GENOMIC DNA]</scope>
    <source>
        <strain evidence="1 2">DSM 45668</strain>
    </source>
</reference>
<accession>A0ABX0SXG4</accession>
<comment type="caution">
    <text evidence="1">The sequence shown here is derived from an EMBL/GenBank/DDBJ whole genome shotgun (WGS) entry which is preliminary data.</text>
</comment>
<evidence type="ECO:0000313" key="2">
    <source>
        <dbReference type="Proteomes" id="UP000754495"/>
    </source>
</evidence>
<sequence length="118" mass="12992">MIATIGLAFAALIAPFRIHDYHCQTGKHVSEPGHTDKCAEAEVYVKDRKADSRAALAAIRSYAAGDPPIRFCRNNHGNGTWAVCTFNWPEGPKKEVHVGALVSYTNLHTDYKCSFSNN</sequence>
<organism evidence="1 2">
    <name type="scientific">Amycolatopsis viridis</name>
    <dbReference type="NCBI Taxonomy" id="185678"/>
    <lineage>
        <taxon>Bacteria</taxon>
        <taxon>Bacillati</taxon>
        <taxon>Actinomycetota</taxon>
        <taxon>Actinomycetes</taxon>
        <taxon>Pseudonocardiales</taxon>
        <taxon>Pseudonocardiaceae</taxon>
        <taxon>Amycolatopsis</taxon>
    </lineage>
</organism>
<proteinExistence type="predicted"/>
<gene>
    <name evidence="1" type="ORF">FHX46_004193</name>
</gene>
<name>A0ABX0SXG4_9PSEU</name>
<dbReference type="RefSeq" id="WP_167117726.1">
    <property type="nucleotide sequence ID" value="NZ_JAANOU010000001.1"/>
</dbReference>
<evidence type="ECO:0000313" key="1">
    <source>
        <dbReference type="EMBL" id="NIH81663.1"/>
    </source>
</evidence>
<dbReference type="EMBL" id="JAANOU010000001">
    <property type="protein sequence ID" value="NIH81663.1"/>
    <property type="molecule type" value="Genomic_DNA"/>
</dbReference>
<dbReference type="Proteomes" id="UP000754495">
    <property type="component" value="Unassembled WGS sequence"/>
</dbReference>
<keyword evidence="2" id="KW-1185">Reference proteome</keyword>
<protein>
    <submittedName>
        <fullName evidence="1">Uncharacterized protein</fullName>
    </submittedName>
</protein>